<organism evidence="1 2">
    <name type="scientific">Haloquadratum walsbyi J07HQW2</name>
    <dbReference type="NCBI Taxonomy" id="1238425"/>
    <lineage>
        <taxon>Archaea</taxon>
        <taxon>Methanobacteriati</taxon>
        <taxon>Methanobacteriota</taxon>
        <taxon>Stenosarchaea group</taxon>
        <taxon>Halobacteria</taxon>
        <taxon>Halobacteriales</taxon>
        <taxon>Haloferacaceae</taxon>
        <taxon>Haloquadratum</taxon>
    </lineage>
</organism>
<dbReference type="EMBL" id="KE356561">
    <property type="protein sequence ID" value="ERG96423.1"/>
    <property type="molecule type" value="Genomic_DNA"/>
</dbReference>
<gene>
    <name evidence="1" type="ORF">J07HQW2_02902</name>
</gene>
<dbReference type="RefSeq" id="WP_021055888.1">
    <property type="nucleotide sequence ID" value="NZ_KE356561.1"/>
</dbReference>
<name>U1NHS9_9EURY</name>
<dbReference type="AlphaFoldDB" id="U1NHS9"/>
<feature type="non-terminal residue" evidence="1">
    <location>
        <position position="577"/>
    </location>
</feature>
<evidence type="ECO:0000313" key="2">
    <source>
        <dbReference type="Proteomes" id="UP000030710"/>
    </source>
</evidence>
<dbReference type="Proteomes" id="UP000030710">
    <property type="component" value="Unassembled WGS sequence"/>
</dbReference>
<protein>
    <submittedName>
        <fullName evidence="1">Uncharacterized protein</fullName>
    </submittedName>
</protein>
<feature type="non-terminal residue" evidence="1">
    <location>
        <position position="1"/>
    </location>
</feature>
<proteinExistence type="predicted"/>
<dbReference type="HOGENOM" id="CLU_472936_0_0_2"/>
<dbReference type="eggNOG" id="arCOG03906">
    <property type="taxonomic scope" value="Archaea"/>
</dbReference>
<reference evidence="1 2" key="1">
    <citation type="journal article" date="2013" name="PLoS ONE">
        <title>Assembly-driven community genomics of a hypersaline microbial ecosystem.</title>
        <authorList>
            <person name="Podell S."/>
            <person name="Ugalde J.A."/>
            <person name="Narasingarao P."/>
            <person name="Banfield J.F."/>
            <person name="Heidelberg K.B."/>
            <person name="Allen E.E."/>
        </authorList>
    </citation>
    <scope>NUCLEOTIDE SEQUENCE [LARGE SCALE GENOMIC DNA]</scope>
    <source>
        <strain evidence="2">J07HQW2</strain>
    </source>
</reference>
<accession>U1NHS9</accession>
<evidence type="ECO:0000313" key="1">
    <source>
        <dbReference type="EMBL" id="ERG96423.1"/>
    </source>
</evidence>
<sequence>QVDTGGSVEVTLTGVVSNNGRISFEEEFSPAITGADANVEIESVTSSAGSFSTVIKEATSGGLAVTLLEATPGETITITYTIQVGQSDATYRIDGSVTSGPTQTTYDETALIVGSGGNTEVTSNGKVSWELDLRKTETDSLSISVSGSDDFTDQESTASTSVSASYASASLQADTARPARGQTLGLSVTNSAYGATRAVIVPVSDLRSTMDATEYDQVFRNVGTTQTTGVITQSGEQITGTVAKNADPVAVFAQLEIDSDDGIGETQLRTGLLADETTIELLDNDDPASRSIDTVDISVVDAATTLTAPDRYTSQSETTITGDITTGVDAVVMYVETDAGFEQIDLDDQSNGEITGTSVSGESFSHEVTLSRGDGPGNEVVSLPGTYQVVIRSKASLLSDRSGDVPTIVSKPAMLSGNVSTQMLVVEDTAITLDRPGLDGTIATTESAVTLDGTAEGQEVALIVAIGGRGAIETTRVKGPNFSDVDMPINNFASGIVTIYALSAGRDGQVGDGTLNEDRITTQSSAPLDKLTQHLDAAADRGSTGTQLRAILRSETDLDTASDDPVIMRELLVTDPE</sequence>